<comment type="caution">
    <text evidence="2">The sequence shown here is derived from an EMBL/GenBank/DDBJ whole genome shotgun (WGS) entry which is preliminary data.</text>
</comment>
<keyword evidence="3" id="KW-1185">Reference proteome</keyword>
<dbReference type="AlphaFoldDB" id="A0A5J9TFP6"/>
<accession>A0A5J9TFP6</accession>
<evidence type="ECO:0000313" key="3">
    <source>
        <dbReference type="Proteomes" id="UP000324897"/>
    </source>
</evidence>
<feature type="compositionally biased region" description="Basic and acidic residues" evidence="1">
    <location>
        <begin position="36"/>
        <end position="57"/>
    </location>
</feature>
<feature type="compositionally biased region" description="Basic residues" evidence="1">
    <location>
        <begin position="13"/>
        <end position="26"/>
    </location>
</feature>
<proteinExistence type="predicted"/>
<organism evidence="2 3">
    <name type="scientific">Eragrostis curvula</name>
    <name type="common">weeping love grass</name>
    <dbReference type="NCBI Taxonomy" id="38414"/>
    <lineage>
        <taxon>Eukaryota</taxon>
        <taxon>Viridiplantae</taxon>
        <taxon>Streptophyta</taxon>
        <taxon>Embryophyta</taxon>
        <taxon>Tracheophyta</taxon>
        <taxon>Spermatophyta</taxon>
        <taxon>Magnoliopsida</taxon>
        <taxon>Liliopsida</taxon>
        <taxon>Poales</taxon>
        <taxon>Poaceae</taxon>
        <taxon>PACMAD clade</taxon>
        <taxon>Chloridoideae</taxon>
        <taxon>Eragrostideae</taxon>
        <taxon>Eragrostidinae</taxon>
        <taxon>Eragrostis</taxon>
    </lineage>
</organism>
<dbReference type="Gramene" id="TVU10112">
    <property type="protein sequence ID" value="TVU10112"/>
    <property type="gene ID" value="EJB05_43620"/>
</dbReference>
<dbReference type="EMBL" id="RWGY01000039">
    <property type="protein sequence ID" value="TVU10112.1"/>
    <property type="molecule type" value="Genomic_DNA"/>
</dbReference>
<protein>
    <submittedName>
        <fullName evidence="2">Uncharacterized protein</fullName>
    </submittedName>
</protein>
<feature type="compositionally biased region" description="Low complexity" evidence="1">
    <location>
        <begin position="1"/>
        <end position="12"/>
    </location>
</feature>
<reference evidence="2 3" key="1">
    <citation type="journal article" date="2019" name="Sci. Rep.">
        <title>A high-quality genome of Eragrostis curvula grass provides insights into Poaceae evolution and supports new strategies to enhance forage quality.</title>
        <authorList>
            <person name="Carballo J."/>
            <person name="Santos B.A.C.M."/>
            <person name="Zappacosta D."/>
            <person name="Garbus I."/>
            <person name="Selva J.P."/>
            <person name="Gallo C.A."/>
            <person name="Diaz A."/>
            <person name="Albertini E."/>
            <person name="Caccamo M."/>
            <person name="Echenique V."/>
        </authorList>
    </citation>
    <scope>NUCLEOTIDE SEQUENCE [LARGE SCALE GENOMIC DNA]</scope>
    <source>
        <strain evidence="3">cv. Victoria</strain>
        <tissue evidence="2">Leaf</tissue>
    </source>
</reference>
<sequence length="73" mass="8424">MAMLSLLSLMGMQRRRRRRPLRRRGIRAHDGSVVSGDERTKGPPCDHDENSQGDKRTRYSAPTLPEVQIEHKQ</sequence>
<evidence type="ECO:0000313" key="2">
    <source>
        <dbReference type="EMBL" id="TVU10112.1"/>
    </source>
</evidence>
<evidence type="ECO:0000256" key="1">
    <source>
        <dbReference type="SAM" id="MobiDB-lite"/>
    </source>
</evidence>
<feature type="region of interest" description="Disordered" evidence="1">
    <location>
        <begin position="1"/>
        <end position="73"/>
    </location>
</feature>
<dbReference type="Proteomes" id="UP000324897">
    <property type="component" value="Chromosome 3"/>
</dbReference>
<gene>
    <name evidence="2" type="ORF">EJB05_43620</name>
</gene>
<name>A0A5J9TFP6_9POAL</name>